<evidence type="ECO:0000256" key="1">
    <source>
        <dbReference type="SAM" id="Coils"/>
    </source>
</evidence>
<dbReference type="InterPro" id="IPR019557">
    <property type="entry name" value="AminoTfrase-like_pln_mobile"/>
</dbReference>
<accession>A0AAV1DH00</accession>
<gene>
    <name evidence="4" type="ORF">OLC1_LOCUS14524</name>
</gene>
<feature type="region of interest" description="Disordered" evidence="2">
    <location>
        <begin position="1"/>
        <end position="20"/>
    </location>
</feature>
<evidence type="ECO:0000313" key="5">
    <source>
        <dbReference type="Proteomes" id="UP001161247"/>
    </source>
</evidence>
<reference evidence="4" key="1">
    <citation type="submission" date="2023-03" db="EMBL/GenBank/DDBJ databases">
        <authorList>
            <person name="Julca I."/>
        </authorList>
    </citation>
    <scope>NUCLEOTIDE SEQUENCE</scope>
</reference>
<name>A0AAV1DH00_OLDCO</name>
<keyword evidence="5" id="KW-1185">Reference proteome</keyword>
<dbReference type="PANTHER" id="PTHR46033:SF8">
    <property type="entry name" value="PROTEIN MAINTENANCE OF MERISTEMS-LIKE"/>
    <property type="match status" value="1"/>
</dbReference>
<feature type="compositionally biased region" description="Basic residues" evidence="2">
    <location>
        <begin position="340"/>
        <end position="350"/>
    </location>
</feature>
<feature type="region of interest" description="Disordered" evidence="2">
    <location>
        <begin position="291"/>
        <end position="456"/>
    </location>
</feature>
<evidence type="ECO:0000313" key="4">
    <source>
        <dbReference type="EMBL" id="CAI9105927.1"/>
    </source>
</evidence>
<proteinExistence type="predicted"/>
<feature type="coiled-coil region" evidence="1">
    <location>
        <begin position="456"/>
        <end position="497"/>
    </location>
</feature>
<dbReference type="AlphaFoldDB" id="A0AAV1DH00"/>
<sequence length="570" mass="62303">MAFDRVKAATHGVKPGDVSSLQPTEKRVIVHFKSDARQLSLGPNFPSAPENLKEYILFLNPESTYYKYENPCKFENWERLRVWPWSDKPEIHKAFVHWYYQLEPEYADTWRMAGIYDLLKFCTIGLGKSRDLVEAVLRFWSESSNVFCFPWGPMTPTLLDVCVITGLPVVADVAVDGNVTDDDAIAAAAGQSRSYGPFINENKGHTSRLASGVQMNLAEAILAMLYHCLHEARHNPGATFCGPNTRRLGREKLTMSQYTMHRELMDLRDSSGYEAIKTSFGIGKFAKNKSVGGVAETEKKGKRKSGVAAKTGGQSSKKSIATAAVRARTSTRKDAPTSTRRPKRLIGRKRSTSEVSNKKNPVSVSESEEEEAESPGREKGSAAVAEDQTAQKIVRENGGSRSKRTMKTASSSAPTTFGKKAPPSLESLKARLERTKATSYVKTEETSSVPEMPLGAGQLKTNIKEAIAAKSKAKEELEKAQAKRKQLEAELSGVVANTDVALDAYGQEVGTAPDSPMPVTQTPPSHPEVGATAEERQTTLGMPQDVTPPEEEAIDVAPLASRPSTPLVEI</sequence>
<evidence type="ECO:0000256" key="2">
    <source>
        <dbReference type="SAM" id="MobiDB-lite"/>
    </source>
</evidence>
<keyword evidence="1" id="KW-0175">Coiled coil</keyword>
<dbReference type="Proteomes" id="UP001161247">
    <property type="component" value="Chromosome 5"/>
</dbReference>
<dbReference type="InterPro" id="IPR044824">
    <property type="entry name" value="MAIN-like"/>
</dbReference>
<evidence type="ECO:0000259" key="3">
    <source>
        <dbReference type="Pfam" id="PF10536"/>
    </source>
</evidence>
<feature type="compositionally biased region" description="Polar residues" evidence="2">
    <location>
        <begin position="437"/>
        <end position="449"/>
    </location>
</feature>
<feature type="region of interest" description="Disordered" evidence="2">
    <location>
        <begin position="508"/>
        <end position="570"/>
    </location>
</feature>
<protein>
    <submittedName>
        <fullName evidence="4">OLC1v1004964C1</fullName>
    </submittedName>
</protein>
<organism evidence="4 5">
    <name type="scientific">Oldenlandia corymbosa var. corymbosa</name>
    <dbReference type="NCBI Taxonomy" id="529605"/>
    <lineage>
        <taxon>Eukaryota</taxon>
        <taxon>Viridiplantae</taxon>
        <taxon>Streptophyta</taxon>
        <taxon>Embryophyta</taxon>
        <taxon>Tracheophyta</taxon>
        <taxon>Spermatophyta</taxon>
        <taxon>Magnoliopsida</taxon>
        <taxon>eudicotyledons</taxon>
        <taxon>Gunneridae</taxon>
        <taxon>Pentapetalae</taxon>
        <taxon>asterids</taxon>
        <taxon>lamiids</taxon>
        <taxon>Gentianales</taxon>
        <taxon>Rubiaceae</taxon>
        <taxon>Rubioideae</taxon>
        <taxon>Spermacoceae</taxon>
        <taxon>Hedyotis-Oldenlandia complex</taxon>
        <taxon>Oldenlandia</taxon>
    </lineage>
</organism>
<dbReference type="GO" id="GO:0010073">
    <property type="term" value="P:meristem maintenance"/>
    <property type="evidence" value="ECO:0007669"/>
    <property type="project" value="InterPro"/>
</dbReference>
<dbReference type="PANTHER" id="PTHR46033">
    <property type="entry name" value="PROTEIN MAIN-LIKE 2"/>
    <property type="match status" value="1"/>
</dbReference>
<feature type="domain" description="Aminotransferase-like plant mobile" evidence="3">
    <location>
        <begin position="114"/>
        <end position="172"/>
    </location>
</feature>
<dbReference type="EMBL" id="OX459122">
    <property type="protein sequence ID" value="CAI9105927.1"/>
    <property type="molecule type" value="Genomic_DNA"/>
</dbReference>
<dbReference type="Pfam" id="PF10536">
    <property type="entry name" value="PMD"/>
    <property type="match status" value="1"/>
</dbReference>